<dbReference type="RefSeq" id="WP_091458227.1">
    <property type="nucleotide sequence ID" value="NZ_FOGD01000009.1"/>
</dbReference>
<name>A0A1H9PWK8_9BURK</name>
<evidence type="ECO:0000313" key="1">
    <source>
        <dbReference type="EMBL" id="SER52508.1"/>
    </source>
</evidence>
<organism evidence="1 2">
    <name type="scientific">Giesbergeria anulus</name>
    <dbReference type="NCBI Taxonomy" id="180197"/>
    <lineage>
        <taxon>Bacteria</taxon>
        <taxon>Pseudomonadati</taxon>
        <taxon>Pseudomonadota</taxon>
        <taxon>Betaproteobacteria</taxon>
        <taxon>Burkholderiales</taxon>
        <taxon>Comamonadaceae</taxon>
        <taxon>Giesbergeria</taxon>
    </lineage>
</organism>
<keyword evidence="2" id="KW-1185">Reference proteome</keyword>
<dbReference type="EMBL" id="FOGD01000009">
    <property type="protein sequence ID" value="SER52508.1"/>
    <property type="molecule type" value="Genomic_DNA"/>
</dbReference>
<evidence type="ECO:0000313" key="2">
    <source>
        <dbReference type="Proteomes" id="UP000199766"/>
    </source>
</evidence>
<accession>A0A1H9PWK8</accession>
<sequence>MFSLIFAIISIGLVVALAAGTMYYLSVSSDKHAKEAAAAGLLTQGEQIVAAIDMRSVTVEGDLTNLQQLVARNYLSSMPTPATGTYAEGLVAKDSDWWLLAPGMLPAVMLQNKLDAETCLAVNRKLGLEGVKSKPDAGRRIQCFGDAAPYTLLLNPSAKPDVLEPAIESWNRCVADPTSPGCTPTTTPEPFCVANPTDAACTTSTSTPVCVADPTNALCVTPTDPSKSFCELHPADAVCKTTGGGDQQPLCVVEPTNALCLVPPDTTPFCVANPTNAACTISTSTPVCVADPANALCVTPTDPSKSFCELHPADAVCKTTGGGDTQPLCVVEPTNALCLVPPNATPFCELNPVHTACTTQTTTPLCVAEPSNPYCTNPAVTPSGAEPALPFFLPTGAKMLPAPALSGGPDSCVPVVKDANGGYVIKSSCNASWCQNAVDGGSWKIIGTEASGLYGCNPAGVIVPDESGLCTPKDALDLLYANPELRFQPEMRDWLYSSRIYWLQDAGVWIYTDGLSVEVITVDGSYLTQRTEITVNASELFNFYGYPVTYEPLTNLNSFSYYLLKGEQPAKLLNTLPPATCKPRPIQTKNFCSPAMVAGIVWYSQTFDSYANLQASPGIIRLLQDSGIPLGDDPDTFVSQVLASGALAYLILDNLPDNSCIPNW</sequence>
<proteinExistence type="predicted"/>
<protein>
    <submittedName>
        <fullName evidence="1">Uncharacterized protein</fullName>
    </submittedName>
</protein>
<gene>
    <name evidence="1" type="ORF">SAMN02982919_02545</name>
</gene>
<dbReference type="Proteomes" id="UP000199766">
    <property type="component" value="Unassembled WGS sequence"/>
</dbReference>
<dbReference type="AlphaFoldDB" id="A0A1H9PWK8"/>
<reference evidence="1 2" key="1">
    <citation type="submission" date="2016-10" db="EMBL/GenBank/DDBJ databases">
        <authorList>
            <person name="de Groot N.N."/>
        </authorList>
    </citation>
    <scope>NUCLEOTIDE SEQUENCE [LARGE SCALE GENOMIC DNA]</scope>
    <source>
        <strain evidence="1 2">ATCC 35958</strain>
    </source>
</reference>